<accession>A0A1F7JHC1</accession>
<organism evidence="8 9">
    <name type="scientific">Candidatus Roizmanbacteria bacterium RIFCSPLOWO2_02_FULL_36_11</name>
    <dbReference type="NCBI Taxonomy" id="1802071"/>
    <lineage>
        <taxon>Bacteria</taxon>
        <taxon>Candidatus Roizmaniibacteriota</taxon>
    </lineage>
</organism>
<dbReference type="InterPro" id="IPR023828">
    <property type="entry name" value="Peptidase_S8_Ser-AS"/>
</dbReference>
<proteinExistence type="inferred from homology"/>
<dbReference type="InterPro" id="IPR036852">
    <property type="entry name" value="Peptidase_S8/S53_dom_sf"/>
</dbReference>
<evidence type="ECO:0000256" key="5">
    <source>
        <dbReference type="PIRSR" id="PIRSR615500-1"/>
    </source>
</evidence>
<feature type="active site" description="Charge relay system" evidence="5 6">
    <location>
        <position position="502"/>
    </location>
</feature>
<dbReference type="Gene3D" id="2.130.10.130">
    <property type="entry name" value="Integrin alpha, N-terminal"/>
    <property type="match status" value="1"/>
</dbReference>
<dbReference type="PROSITE" id="PS00137">
    <property type="entry name" value="SUBTILASE_HIS"/>
    <property type="match status" value="1"/>
</dbReference>
<keyword evidence="4 6" id="KW-0720">Serine protease</keyword>
<sequence>MKLVYKATYLFLFILVLLITSAFLIQRQNLSKQAAVKKIKSVSKKSTKSDFTKESIFPSRWSATPKDTYIKGQLLVHLKNKLDVNLQLDKNNKFSFGTKNIINKSGNHTQLISYLNKINTKTITSLFSINYDFPGFKDLANLYLVTFDNKEDEKKIISDFKKRQGVIDAQFNYKYDMYQFPLELNDPYYLDHYPNNVSNRDPAWNPAFDYQWNLKKIGIDKDILNQASAFEKVIVAVPDTGVYAAHEEFGSCDLVDSFKKDSCETLVPGRDFTDEGDIWGHGTFIAGIIAAKYGNEFGMAGIAANAKILPLRVAGGGCVRRGEGGTCAYPFATTDTFVQAIVYATARKARVINMSWGSYNNPDTFLDTAVNIAYNNGALLIASAGNDDFNVDRFENRKPTSITCKTPTGELEDCVIVVGSSSEKDEKSNFSNWGGGLDVVAPGGGDENLLSVDWDWTKFDNSFLNILSLNWFWFWNQNHTQGEWWTRSNQIHEQFARSAGTSFSAPHVAALAALILGKKPELSAKEVRNVIINSSDDIKPDLYGIGFDDKTGYGRINAKRALEEMDTATPPRAYISQPTNGFVSGQKLQIKGTARAEQFSKYFIEYTHYPDRSNFESEGISYSQSGGGAPVNNGLLAEFDFSGRSAGQYIFKLTVESLNGKKTSTERRIYYDERVKPGWPYVSKDFLKNNSLNIIPVVSDLNNDRKKEIIYLVDHNKILIANSDGNINTDWAKTNDEIAQIPAIVDFDERNCEINCTKEIIYGTLEEHLEAPTFSPETVNLIDVTNLNLKKINNWTINNAADDYRSFPILAIDDIDNNGKPNVLAEYREHWQPEAKINIYEDPIKPATNIKILNSDDSIYPRDSRQTSLLVGNIDRDSEKEIIVSQGYPNRFVKRDEQGMGKEFVGDQKIFGFKASGQPIPNWSPKIVRGHQSGNTLLGNFDDDPELEIVTDNQDTYNNPIKVLILDGDGSMVGSFTTAQTERVSLTLGDFDYDGKVDVLVDEHNGKLEVINGKGKLIASGSDPYFYSRKRVEENEYEKVYVLQESRMQYIDTVVGDIDSDGYKEFIKHGKEGGQNKIFFYRVVGDKIVSDVYPSFNAQEGPYSQLALADVDDDGKTDLITANRNQDFASLYAIDLGTKMGILDWPQFLQNERHTGAYVPSDMTEDREWSFTLEPVCGDPKFDKKRPNQQTKFWYQIGNSAPKIGELKLGTQILELVQEADETMIYIGLASSKQEFLSLFKKPHHLMNFGEPLVAGQKLISFKAKDLPSGDYPISFLAKPSWCSQPISLPTPKTSQRN</sequence>
<dbReference type="InterPro" id="IPR050131">
    <property type="entry name" value="Peptidase_S8_subtilisin-like"/>
</dbReference>
<dbReference type="InterPro" id="IPR015500">
    <property type="entry name" value="Peptidase_S8_subtilisin-rel"/>
</dbReference>
<feature type="active site" description="Charge relay system" evidence="5 6">
    <location>
        <position position="239"/>
    </location>
</feature>
<evidence type="ECO:0000313" key="9">
    <source>
        <dbReference type="Proteomes" id="UP000177418"/>
    </source>
</evidence>
<gene>
    <name evidence="8" type="ORF">A3H78_00850</name>
</gene>
<keyword evidence="3 6" id="KW-0378">Hydrolase</keyword>
<dbReference type="InterPro" id="IPR022398">
    <property type="entry name" value="Peptidase_S8_His-AS"/>
</dbReference>
<dbReference type="PANTHER" id="PTHR43806:SF11">
    <property type="entry name" value="CEREVISIN-RELATED"/>
    <property type="match status" value="1"/>
</dbReference>
<dbReference type="SUPFAM" id="SSF52743">
    <property type="entry name" value="Subtilisin-like"/>
    <property type="match status" value="1"/>
</dbReference>
<dbReference type="InterPro" id="IPR028994">
    <property type="entry name" value="Integrin_alpha_N"/>
</dbReference>
<protein>
    <recommendedName>
        <fullName evidence="7">Peptidase S8/S53 domain-containing protein</fullName>
    </recommendedName>
</protein>
<name>A0A1F7JHC1_9BACT</name>
<dbReference type="GO" id="GO:0006508">
    <property type="term" value="P:proteolysis"/>
    <property type="evidence" value="ECO:0007669"/>
    <property type="project" value="UniProtKB-KW"/>
</dbReference>
<dbReference type="Proteomes" id="UP000177418">
    <property type="component" value="Unassembled WGS sequence"/>
</dbReference>
<dbReference type="EMBL" id="MGAV01000012">
    <property type="protein sequence ID" value="OGK55008.1"/>
    <property type="molecule type" value="Genomic_DNA"/>
</dbReference>
<feature type="domain" description="Peptidase S8/S53" evidence="7">
    <location>
        <begin position="232"/>
        <end position="554"/>
    </location>
</feature>
<comment type="caution">
    <text evidence="8">The sequence shown here is derived from an EMBL/GenBank/DDBJ whole genome shotgun (WGS) entry which is preliminary data.</text>
</comment>
<evidence type="ECO:0000313" key="8">
    <source>
        <dbReference type="EMBL" id="OGK55008.1"/>
    </source>
</evidence>
<dbReference type="Gene3D" id="3.40.50.200">
    <property type="entry name" value="Peptidase S8/S53 domain"/>
    <property type="match status" value="1"/>
</dbReference>
<reference evidence="8 9" key="1">
    <citation type="journal article" date="2016" name="Nat. Commun.">
        <title>Thousands of microbial genomes shed light on interconnected biogeochemical processes in an aquifer system.</title>
        <authorList>
            <person name="Anantharaman K."/>
            <person name="Brown C.T."/>
            <person name="Hug L.A."/>
            <person name="Sharon I."/>
            <person name="Castelle C.J."/>
            <person name="Probst A.J."/>
            <person name="Thomas B.C."/>
            <person name="Singh A."/>
            <person name="Wilkins M.J."/>
            <person name="Karaoz U."/>
            <person name="Brodie E.L."/>
            <person name="Williams K.H."/>
            <person name="Hubbard S.S."/>
            <person name="Banfield J.F."/>
        </authorList>
    </citation>
    <scope>NUCLEOTIDE SEQUENCE [LARGE SCALE GENOMIC DNA]</scope>
</reference>
<dbReference type="SUPFAM" id="SSF69318">
    <property type="entry name" value="Integrin alpha N-terminal domain"/>
    <property type="match status" value="1"/>
</dbReference>
<dbReference type="PANTHER" id="PTHR43806">
    <property type="entry name" value="PEPTIDASE S8"/>
    <property type="match status" value="1"/>
</dbReference>
<dbReference type="PRINTS" id="PR00723">
    <property type="entry name" value="SUBTILISIN"/>
</dbReference>
<keyword evidence="2 6" id="KW-0645">Protease</keyword>
<comment type="similarity">
    <text evidence="1 6">Belongs to the peptidase S8 family.</text>
</comment>
<evidence type="ECO:0000259" key="7">
    <source>
        <dbReference type="Pfam" id="PF00082"/>
    </source>
</evidence>
<dbReference type="Pfam" id="PF00082">
    <property type="entry name" value="Peptidase_S8"/>
    <property type="match status" value="1"/>
</dbReference>
<evidence type="ECO:0000256" key="3">
    <source>
        <dbReference type="ARBA" id="ARBA00022801"/>
    </source>
</evidence>
<evidence type="ECO:0000256" key="1">
    <source>
        <dbReference type="ARBA" id="ARBA00011073"/>
    </source>
</evidence>
<dbReference type="GO" id="GO:0004252">
    <property type="term" value="F:serine-type endopeptidase activity"/>
    <property type="evidence" value="ECO:0007669"/>
    <property type="project" value="UniProtKB-UniRule"/>
</dbReference>
<feature type="active site" description="Charge relay system" evidence="5 6">
    <location>
        <position position="281"/>
    </location>
</feature>
<evidence type="ECO:0000256" key="6">
    <source>
        <dbReference type="PROSITE-ProRule" id="PRU01240"/>
    </source>
</evidence>
<dbReference type="InterPro" id="IPR000209">
    <property type="entry name" value="Peptidase_S8/S53_dom"/>
</dbReference>
<dbReference type="PROSITE" id="PS00138">
    <property type="entry name" value="SUBTILASE_SER"/>
    <property type="match status" value="1"/>
</dbReference>
<evidence type="ECO:0000256" key="2">
    <source>
        <dbReference type="ARBA" id="ARBA00022670"/>
    </source>
</evidence>
<evidence type="ECO:0000256" key="4">
    <source>
        <dbReference type="ARBA" id="ARBA00022825"/>
    </source>
</evidence>
<dbReference type="PROSITE" id="PS51892">
    <property type="entry name" value="SUBTILASE"/>
    <property type="match status" value="1"/>
</dbReference>